<dbReference type="SUPFAM" id="SSF54373">
    <property type="entry name" value="FAD-linked reductases, C-terminal domain"/>
    <property type="match status" value="1"/>
</dbReference>
<evidence type="ECO:0000313" key="3">
    <source>
        <dbReference type="EMBL" id="SVE12474.1"/>
    </source>
</evidence>
<evidence type="ECO:0000259" key="2">
    <source>
        <dbReference type="Pfam" id="PF16350"/>
    </source>
</evidence>
<gene>
    <name evidence="3" type="ORF">METZ01_LOCUS465328</name>
</gene>
<dbReference type="InterPro" id="IPR027266">
    <property type="entry name" value="TrmE/GcvT-like"/>
</dbReference>
<dbReference type="GO" id="GO:0005759">
    <property type="term" value="C:mitochondrial matrix"/>
    <property type="evidence" value="ECO:0007669"/>
    <property type="project" value="TreeGrafter"/>
</dbReference>
<accession>A0A383AXU6</accession>
<dbReference type="Gene3D" id="3.30.9.10">
    <property type="entry name" value="D-Amino Acid Oxidase, subunit A, domain 2"/>
    <property type="match status" value="1"/>
</dbReference>
<sequence>KMCGVNIPLHACEHFYALTEYSEEIPKNLPILRNPDAHIYVKEDAGKLLIGAFEKKAKPWGMDGIPESFEFDSLPNDLDHFGPVLIEAMERLPILNDIGIRTYFNGPESFTPDDRYYLGKVPYKDNIYVSTGFNSIGVQSAGGVGKVMAEWIANGKSAIDLWDVDVARVLDFQDDTEYLRERSSETLGLLYSVHWPFYQFETSRNKIQSPLYKTLESEGACFGEAAGWERANWYAKNDQKREYEYSYG</sequence>
<dbReference type="Gene3D" id="3.50.50.60">
    <property type="entry name" value="FAD/NAD(P)-binding domain"/>
    <property type="match status" value="1"/>
</dbReference>
<dbReference type="AlphaFoldDB" id="A0A383AXU6"/>
<evidence type="ECO:0000259" key="1">
    <source>
        <dbReference type="Pfam" id="PF01266"/>
    </source>
</evidence>
<evidence type="ECO:0008006" key="4">
    <source>
        <dbReference type="Google" id="ProtNLM"/>
    </source>
</evidence>
<feature type="non-terminal residue" evidence="3">
    <location>
        <position position="248"/>
    </location>
</feature>
<feature type="non-terminal residue" evidence="3">
    <location>
        <position position="1"/>
    </location>
</feature>
<dbReference type="Pfam" id="PF16350">
    <property type="entry name" value="FAO_M"/>
    <property type="match status" value="1"/>
</dbReference>
<dbReference type="Pfam" id="PF01266">
    <property type="entry name" value="DAO"/>
    <property type="match status" value="1"/>
</dbReference>
<proteinExistence type="predicted"/>
<name>A0A383AXU6_9ZZZZ</name>
<protein>
    <recommendedName>
        <fullName evidence="4">FAD dependent oxidoreductase domain-containing protein</fullName>
    </recommendedName>
</protein>
<feature type="domain" description="FAD dependent oxidoreductase central" evidence="2">
    <location>
        <begin position="154"/>
        <end position="205"/>
    </location>
</feature>
<dbReference type="InterPro" id="IPR006076">
    <property type="entry name" value="FAD-dep_OxRdtase"/>
</dbReference>
<dbReference type="SUPFAM" id="SSF103025">
    <property type="entry name" value="Folate-binding domain"/>
    <property type="match status" value="1"/>
</dbReference>
<feature type="domain" description="FAD dependent oxidoreductase" evidence="1">
    <location>
        <begin position="6"/>
        <end position="151"/>
    </location>
</feature>
<dbReference type="SUPFAM" id="SSF51905">
    <property type="entry name" value="FAD/NAD(P)-binding domain"/>
    <property type="match status" value="1"/>
</dbReference>
<dbReference type="InterPro" id="IPR032503">
    <property type="entry name" value="FAO_M"/>
</dbReference>
<dbReference type="Gene3D" id="3.30.1360.120">
    <property type="entry name" value="Probable tRNA modification gtpase trme, domain 1"/>
    <property type="match status" value="1"/>
</dbReference>
<dbReference type="PANTHER" id="PTHR13847:SF193">
    <property type="entry name" value="PYRUVATE DEHYDROGENASE PHOSPHATASE REGULATORY SUBUNIT, MITOCHONDRIAL"/>
    <property type="match status" value="1"/>
</dbReference>
<organism evidence="3">
    <name type="scientific">marine metagenome</name>
    <dbReference type="NCBI Taxonomy" id="408172"/>
    <lineage>
        <taxon>unclassified sequences</taxon>
        <taxon>metagenomes</taxon>
        <taxon>ecological metagenomes</taxon>
    </lineage>
</organism>
<dbReference type="EMBL" id="UINC01195759">
    <property type="protein sequence ID" value="SVE12474.1"/>
    <property type="molecule type" value="Genomic_DNA"/>
</dbReference>
<dbReference type="InterPro" id="IPR036188">
    <property type="entry name" value="FAD/NAD-bd_sf"/>
</dbReference>
<reference evidence="3" key="1">
    <citation type="submission" date="2018-05" db="EMBL/GenBank/DDBJ databases">
        <authorList>
            <person name="Lanie J.A."/>
            <person name="Ng W.-L."/>
            <person name="Kazmierczak K.M."/>
            <person name="Andrzejewski T.M."/>
            <person name="Davidsen T.M."/>
            <person name="Wayne K.J."/>
            <person name="Tettelin H."/>
            <person name="Glass J.I."/>
            <person name="Rusch D."/>
            <person name="Podicherti R."/>
            <person name="Tsui H.-C.T."/>
            <person name="Winkler M.E."/>
        </authorList>
    </citation>
    <scope>NUCLEOTIDE SEQUENCE</scope>
</reference>
<dbReference type="PANTHER" id="PTHR13847">
    <property type="entry name" value="SARCOSINE DEHYDROGENASE-RELATED"/>
    <property type="match status" value="1"/>
</dbReference>